<feature type="signal peptide" evidence="1">
    <location>
        <begin position="1"/>
        <end position="20"/>
    </location>
</feature>
<accession>A0A7I7U2X4</accession>
<evidence type="ECO:0000256" key="1">
    <source>
        <dbReference type="SAM" id="SignalP"/>
    </source>
</evidence>
<dbReference type="RefSeq" id="WP_163766502.1">
    <property type="nucleotide sequence ID" value="NZ_AP022598.1"/>
</dbReference>
<evidence type="ECO:0000313" key="3">
    <source>
        <dbReference type="Proteomes" id="UP000466554"/>
    </source>
</evidence>
<dbReference type="EMBL" id="AP022598">
    <property type="protein sequence ID" value="BBY75684.1"/>
    <property type="molecule type" value="Genomic_DNA"/>
</dbReference>
<feature type="chain" id="PRO_5029548260" description="DUF4189 domain-containing protein" evidence="1">
    <location>
        <begin position="21"/>
        <end position="145"/>
    </location>
</feature>
<proteinExistence type="predicted"/>
<evidence type="ECO:0000313" key="2">
    <source>
        <dbReference type="EMBL" id="BBY75684.1"/>
    </source>
</evidence>
<dbReference type="Proteomes" id="UP000466554">
    <property type="component" value="Chromosome"/>
</dbReference>
<evidence type="ECO:0008006" key="4">
    <source>
        <dbReference type="Google" id="ProtNLM"/>
    </source>
</evidence>
<name>A0A7I7U2X4_MYCPF</name>
<keyword evidence="1" id="KW-0732">Signal</keyword>
<reference evidence="2 3" key="1">
    <citation type="journal article" date="2019" name="Emerg. Microbes Infect.">
        <title>Comprehensive subspecies identification of 175 nontuberculous mycobacteria species based on 7547 genomic profiles.</title>
        <authorList>
            <person name="Matsumoto Y."/>
            <person name="Kinjo T."/>
            <person name="Motooka D."/>
            <person name="Nabeya D."/>
            <person name="Jung N."/>
            <person name="Uechi K."/>
            <person name="Horii T."/>
            <person name="Iida T."/>
            <person name="Fujita J."/>
            <person name="Nakamura S."/>
        </authorList>
    </citation>
    <scope>NUCLEOTIDE SEQUENCE [LARGE SCALE GENOMIC DNA]</scope>
    <source>
        <strain evidence="2 3">JCM 6367</strain>
    </source>
</reference>
<organism evidence="2 3">
    <name type="scientific">Mycolicibacterium parafortuitum</name>
    <name type="common">Mycobacterium parafortuitum</name>
    <dbReference type="NCBI Taxonomy" id="39692"/>
    <lineage>
        <taxon>Bacteria</taxon>
        <taxon>Bacillati</taxon>
        <taxon>Actinomycetota</taxon>
        <taxon>Actinomycetes</taxon>
        <taxon>Mycobacteriales</taxon>
        <taxon>Mycobacteriaceae</taxon>
        <taxon>Mycolicibacterium</taxon>
    </lineage>
</organism>
<gene>
    <name evidence="2" type="ORF">MPRF_25830</name>
</gene>
<sequence length="145" mass="14000">MPMVRAVAAALLAATGFSTATILSVPAWGGGPGGVVETGVVSRAVGSGVRDGLLTGFSATGATNEAASAAVIAVCQSAGAEQCSSDEVTNDVFCVVSVGADDGSGVVAGGAGATVDAAREDAFRNVGRANLTLDPSARVLAWSCP</sequence>
<protein>
    <recommendedName>
        <fullName evidence="4">DUF4189 domain-containing protein</fullName>
    </recommendedName>
</protein>
<dbReference type="AlphaFoldDB" id="A0A7I7U2X4"/>